<evidence type="ECO:0000259" key="2">
    <source>
        <dbReference type="Pfam" id="PF00534"/>
    </source>
</evidence>
<gene>
    <name evidence="3" type="ORF">QE375_002157</name>
</gene>
<sequence length="321" mass="34522">MTVLVDDRYRGTHGIGRYAAEVLPRLSLPWAPLHLGGTPFSAVDAFRSVGAAAAPGTLVYSPGYGALVRARKQLLTLHDLIQLSAPGLDRWKFAAYYSGPVRNVVRRAGALLTVSETSARALRSWVNDDDVEIVNAGNGCSDAFHPRAGALQQSDPYVLFVGNGRAHKNLDVVLDALVSARDVRLVAVVPEREIADLETRATQRLVDARVRWVTGVDDERLADLYRGAAATVMPSTLEGFGLPALESVRCGTPVVYWAGCESVAEIVGHRGHAVSSPGDAQEWAHALTEAVAARRRVAPPEGYDWNRTAGIVSETITRLLG</sequence>
<dbReference type="InterPro" id="IPR001296">
    <property type="entry name" value="Glyco_trans_1"/>
</dbReference>
<dbReference type="PANTHER" id="PTHR46401">
    <property type="entry name" value="GLYCOSYLTRANSFERASE WBBK-RELATED"/>
    <property type="match status" value="1"/>
</dbReference>
<evidence type="ECO:0000256" key="1">
    <source>
        <dbReference type="ARBA" id="ARBA00022679"/>
    </source>
</evidence>
<dbReference type="PANTHER" id="PTHR46401:SF2">
    <property type="entry name" value="GLYCOSYLTRANSFERASE WBBK-RELATED"/>
    <property type="match status" value="1"/>
</dbReference>
<evidence type="ECO:0000313" key="3">
    <source>
        <dbReference type="EMBL" id="MDR6142603.1"/>
    </source>
</evidence>
<accession>A0ABU1HRD2</accession>
<dbReference type="EMBL" id="JAVIZQ010000001">
    <property type="protein sequence ID" value="MDR6142603.1"/>
    <property type="molecule type" value="Genomic_DNA"/>
</dbReference>
<evidence type="ECO:0000313" key="4">
    <source>
        <dbReference type="Proteomes" id="UP001249291"/>
    </source>
</evidence>
<dbReference type="SUPFAM" id="SSF53756">
    <property type="entry name" value="UDP-Glycosyltransferase/glycogen phosphorylase"/>
    <property type="match status" value="1"/>
</dbReference>
<feature type="domain" description="Glycosyl transferase family 1" evidence="2">
    <location>
        <begin position="147"/>
        <end position="292"/>
    </location>
</feature>
<keyword evidence="4" id="KW-1185">Reference proteome</keyword>
<name>A0ABU1HRD2_9MICO</name>
<dbReference type="RefSeq" id="WP_309690861.1">
    <property type="nucleotide sequence ID" value="NZ_JAVIZQ010000001.1"/>
</dbReference>
<protein>
    <submittedName>
        <fullName evidence="3">Glycosyltransferase involved in cell wall biosynthesis</fullName>
    </submittedName>
</protein>
<dbReference type="CDD" id="cd03809">
    <property type="entry name" value="GT4_MtfB-like"/>
    <property type="match status" value="1"/>
</dbReference>
<proteinExistence type="predicted"/>
<keyword evidence="1" id="KW-0808">Transferase</keyword>
<organism evidence="3 4">
    <name type="scientific">Microbacterium foliorum</name>
    <dbReference type="NCBI Taxonomy" id="104336"/>
    <lineage>
        <taxon>Bacteria</taxon>
        <taxon>Bacillati</taxon>
        <taxon>Actinomycetota</taxon>
        <taxon>Actinomycetes</taxon>
        <taxon>Micrococcales</taxon>
        <taxon>Microbacteriaceae</taxon>
        <taxon>Microbacterium</taxon>
    </lineage>
</organism>
<dbReference type="Gene3D" id="3.40.50.2000">
    <property type="entry name" value="Glycogen Phosphorylase B"/>
    <property type="match status" value="1"/>
</dbReference>
<dbReference type="Proteomes" id="UP001249291">
    <property type="component" value="Unassembled WGS sequence"/>
</dbReference>
<comment type="caution">
    <text evidence="3">The sequence shown here is derived from an EMBL/GenBank/DDBJ whole genome shotgun (WGS) entry which is preliminary data.</text>
</comment>
<reference evidence="3 4" key="1">
    <citation type="submission" date="2023-08" db="EMBL/GenBank/DDBJ databases">
        <title>Functional and genomic diversity of the sorghum phyllosphere microbiome.</title>
        <authorList>
            <person name="Shade A."/>
        </authorList>
    </citation>
    <scope>NUCLEOTIDE SEQUENCE [LARGE SCALE GENOMIC DNA]</scope>
    <source>
        <strain evidence="3 4">SORGH_AS_0445</strain>
    </source>
</reference>
<dbReference type="Pfam" id="PF00534">
    <property type="entry name" value="Glycos_transf_1"/>
    <property type="match status" value="1"/>
</dbReference>